<dbReference type="GO" id="GO:0006260">
    <property type="term" value="P:DNA replication"/>
    <property type="evidence" value="ECO:0007669"/>
    <property type="project" value="UniProtKB-UniRule"/>
</dbReference>
<dbReference type="PROSITE" id="PS50935">
    <property type="entry name" value="SSB"/>
    <property type="match status" value="1"/>
</dbReference>
<dbReference type="HAMAP" id="MF_00984">
    <property type="entry name" value="SSB"/>
    <property type="match status" value="1"/>
</dbReference>
<evidence type="ECO:0000256" key="3">
    <source>
        <dbReference type="RuleBase" id="RU000524"/>
    </source>
</evidence>
<dbReference type="GO" id="GO:0009295">
    <property type="term" value="C:nucleoid"/>
    <property type="evidence" value="ECO:0007669"/>
    <property type="project" value="TreeGrafter"/>
</dbReference>
<protein>
    <recommendedName>
        <fullName evidence="2 3">Single-stranded DNA-binding protein</fullName>
        <shortName evidence="2">SSB</shortName>
    </recommendedName>
</protein>
<dbReference type="PANTHER" id="PTHR10302:SF27">
    <property type="entry name" value="SINGLE-STRANDED DNA-BINDING PROTEIN"/>
    <property type="match status" value="1"/>
</dbReference>
<keyword evidence="2" id="KW-0233">DNA recombination</keyword>
<dbReference type="InterPro" id="IPR000424">
    <property type="entry name" value="Primosome_PriB/ssb"/>
</dbReference>
<keyword evidence="2" id="KW-0235">DNA replication</keyword>
<accession>A0A1Y5HGA5</accession>
<comment type="subunit">
    <text evidence="2">Homotetramer.</text>
</comment>
<sequence length="241" mass="25961">MGRSVNKVQIIGTLGRDPEMKYLPSGSAVVTVSVATDESYNDKNSGQKVEKTEWHRLTAFGKLAEIIGQYLKKGSKAYFEGKLRTNEYEKDGIKRYSTEIVVNDMMMLDGRPDAGASQGFANTAPMANNPSAAMGQQQGGFAPQQQAQQPAQGGFAPQQQAQRPVQQPAQGGFAPQGQPQQQAQRPVQQPAQQGGFAPQQQGQQPAQQQGGFAPQGQPAQQPQAAPQPANNFDSFDDDIPF</sequence>
<dbReference type="Proteomes" id="UP000227088">
    <property type="component" value="Unassembled WGS sequence"/>
</dbReference>
<evidence type="ECO:0000256" key="1">
    <source>
        <dbReference type="ARBA" id="ARBA00023125"/>
    </source>
</evidence>
<dbReference type="GO" id="GO:0006281">
    <property type="term" value="P:DNA repair"/>
    <property type="evidence" value="ECO:0007669"/>
    <property type="project" value="UniProtKB-UniRule"/>
</dbReference>
<comment type="function">
    <text evidence="2">Plays an important role in DNA replication, recombination and repair. Binds to ssDNA and to an array of partner proteins to recruit them to their sites of action during DNA metabolism.</text>
</comment>
<dbReference type="AlphaFoldDB" id="A0A1Y5HGA5"/>
<dbReference type="Gene3D" id="2.40.50.140">
    <property type="entry name" value="Nucleic acid-binding proteins"/>
    <property type="match status" value="1"/>
</dbReference>
<dbReference type="NCBIfam" id="TIGR00621">
    <property type="entry name" value="ssb"/>
    <property type="match status" value="1"/>
</dbReference>
<dbReference type="InterPro" id="IPR012340">
    <property type="entry name" value="NA-bd_OB-fold"/>
</dbReference>
<comment type="caution">
    <text evidence="2">Lacks conserved residue(s) required for the propagation of feature annotation.</text>
</comment>
<feature type="region of interest" description="Disordered" evidence="4">
    <location>
        <begin position="113"/>
        <end position="241"/>
    </location>
</feature>
<dbReference type="GO" id="GO:0006310">
    <property type="term" value="P:DNA recombination"/>
    <property type="evidence" value="ECO:0007669"/>
    <property type="project" value="UniProtKB-UniRule"/>
</dbReference>
<dbReference type="Pfam" id="PF00436">
    <property type="entry name" value="SSB"/>
    <property type="match status" value="1"/>
</dbReference>
<evidence type="ECO:0000256" key="2">
    <source>
        <dbReference type="HAMAP-Rule" id="MF_00984"/>
    </source>
</evidence>
<dbReference type="SUPFAM" id="SSF50249">
    <property type="entry name" value="Nucleic acid-binding proteins"/>
    <property type="match status" value="1"/>
</dbReference>
<dbReference type="InterPro" id="IPR011344">
    <property type="entry name" value="ssDNA-bd"/>
</dbReference>
<dbReference type="GO" id="GO:0003697">
    <property type="term" value="F:single-stranded DNA binding"/>
    <property type="evidence" value="ECO:0007669"/>
    <property type="project" value="UniProtKB-UniRule"/>
</dbReference>
<keyword evidence="2" id="KW-0234">DNA repair</keyword>
<gene>
    <name evidence="5" type="ORF">A9R00_12825</name>
</gene>
<feature type="compositionally biased region" description="Low complexity" evidence="4">
    <location>
        <begin position="135"/>
        <end position="229"/>
    </location>
</feature>
<keyword evidence="1 2" id="KW-0238">DNA-binding</keyword>
<evidence type="ECO:0000256" key="4">
    <source>
        <dbReference type="SAM" id="MobiDB-lite"/>
    </source>
</evidence>
<name>A0A1Y5HGA5_OLEAN</name>
<dbReference type="EMBL" id="MABE01000732">
    <property type="protein sequence ID" value="OUS33935.1"/>
    <property type="molecule type" value="Genomic_DNA"/>
</dbReference>
<proteinExistence type="inferred from homology"/>
<evidence type="ECO:0000313" key="5">
    <source>
        <dbReference type="EMBL" id="OUS33935.1"/>
    </source>
</evidence>
<dbReference type="CDD" id="cd04496">
    <property type="entry name" value="SSB_OBF"/>
    <property type="match status" value="1"/>
</dbReference>
<feature type="short sequence motif" description="Important for interaction with partner proteins" evidence="2">
    <location>
        <begin position="236"/>
        <end position="241"/>
    </location>
</feature>
<comment type="caution">
    <text evidence="5">The sequence shown here is derived from an EMBL/GenBank/DDBJ whole genome shotgun (WGS) entry which is preliminary data.</text>
</comment>
<dbReference type="PANTHER" id="PTHR10302">
    <property type="entry name" value="SINGLE-STRANDED DNA-BINDING PROTEIN"/>
    <property type="match status" value="1"/>
</dbReference>
<organism evidence="5 6">
    <name type="scientific">Oleispira antarctica</name>
    <dbReference type="NCBI Taxonomy" id="188908"/>
    <lineage>
        <taxon>Bacteria</taxon>
        <taxon>Pseudomonadati</taxon>
        <taxon>Pseudomonadota</taxon>
        <taxon>Gammaproteobacteria</taxon>
        <taxon>Oceanospirillales</taxon>
        <taxon>Oceanospirillaceae</taxon>
        <taxon>Oleispira</taxon>
    </lineage>
</organism>
<keyword evidence="2" id="KW-0227">DNA damage</keyword>
<reference evidence="6" key="1">
    <citation type="journal article" date="2017" name="Proc. Natl. Acad. Sci. U.S.A.">
        <title>Simulation of Deepwater Horizon oil plume reveals substrate specialization within a complex community of hydrocarbon degraders.</title>
        <authorList>
            <person name="Hu P."/>
            <person name="Dubinsky E.A."/>
            <person name="Probst A.J."/>
            <person name="Wang J."/>
            <person name="Sieber C.M.K."/>
            <person name="Tom L.M."/>
            <person name="Gardinali P."/>
            <person name="Banfield J.F."/>
            <person name="Atlas R.M."/>
            <person name="Andersen G.L."/>
        </authorList>
    </citation>
    <scope>NUCLEOTIDE SEQUENCE [LARGE SCALE GENOMIC DNA]</scope>
</reference>
<evidence type="ECO:0000313" key="6">
    <source>
        <dbReference type="Proteomes" id="UP000227088"/>
    </source>
</evidence>
<feature type="compositionally biased region" description="Polar residues" evidence="4">
    <location>
        <begin position="119"/>
        <end position="131"/>
    </location>
</feature>